<dbReference type="GO" id="GO:1902388">
    <property type="term" value="F:ceramide 1-phosphate transfer activity"/>
    <property type="evidence" value="ECO:0007669"/>
    <property type="project" value="TreeGrafter"/>
</dbReference>
<accession>A0A8H5BLQ9</accession>
<dbReference type="Pfam" id="PF08718">
    <property type="entry name" value="GLTP"/>
    <property type="match status" value="1"/>
</dbReference>
<name>A0A8H5BLQ9_9AGAR</name>
<gene>
    <name evidence="3" type="ORF">D9611_000391</name>
</gene>
<organism evidence="3 4">
    <name type="scientific">Ephemerocybe angulata</name>
    <dbReference type="NCBI Taxonomy" id="980116"/>
    <lineage>
        <taxon>Eukaryota</taxon>
        <taxon>Fungi</taxon>
        <taxon>Dikarya</taxon>
        <taxon>Basidiomycota</taxon>
        <taxon>Agaricomycotina</taxon>
        <taxon>Agaricomycetes</taxon>
        <taxon>Agaricomycetidae</taxon>
        <taxon>Agaricales</taxon>
        <taxon>Agaricineae</taxon>
        <taxon>Psathyrellaceae</taxon>
        <taxon>Ephemerocybe</taxon>
    </lineage>
</organism>
<reference evidence="3 4" key="1">
    <citation type="journal article" date="2020" name="ISME J.">
        <title>Uncovering the hidden diversity of litter-decomposition mechanisms in mushroom-forming fungi.</title>
        <authorList>
            <person name="Floudas D."/>
            <person name="Bentzer J."/>
            <person name="Ahren D."/>
            <person name="Johansson T."/>
            <person name="Persson P."/>
            <person name="Tunlid A."/>
        </authorList>
    </citation>
    <scope>NUCLEOTIDE SEQUENCE [LARGE SCALE GENOMIC DNA]</scope>
    <source>
        <strain evidence="3 4">CBS 175.51</strain>
    </source>
</reference>
<dbReference type="InterPro" id="IPR014830">
    <property type="entry name" value="Glycolipid_transfer_prot_dom"/>
</dbReference>
<dbReference type="GO" id="GO:0005829">
    <property type="term" value="C:cytosol"/>
    <property type="evidence" value="ECO:0007669"/>
    <property type="project" value="TreeGrafter"/>
</dbReference>
<comment type="caution">
    <text evidence="3">The sequence shown here is derived from an EMBL/GenBank/DDBJ whole genome shotgun (WGS) entry which is preliminary data.</text>
</comment>
<dbReference type="Gene3D" id="1.10.3520.10">
    <property type="entry name" value="Glycolipid transfer protein"/>
    <property type="match status" value="1"/>
</dbReference>
<dbReference type="FunFam" id="1.10.3520.10:FF:000001">
    <property type="entry name" value="Pleckstrin domain-containing family A member 8"/>
    <property type="match status" value="1"/>
</dbReference>
<dbReference type="GO" id="GO:0016020">
    <property type="term" value="C:membrane"/>
    <property type="evidence" value="ECO:0007669"/>
    <property type="project" value="TreeGrafter"/>
</dbReference>
<evidence type="ECO:0000259" key="2">
    <source>
        <dbReference type="Pfam" id="PF08718"/>
    </source>
</evidence>
<protein>
    <recommendedName>
        <fullName evidence="2">Glycolipid transfer protein domain-containing protein</fullName>
    </recommendedName>
</protein>
<dbReference type="EMBL" id="JAACJK010000163">
    <property type="protein sequence ID" value="KAF5325744.1"/>
    <property type="molecule type" value="Genomic_DNA"/>
</dbReference>
<dbReference type="Proteomes" id="UP000541558">
    <property type="component" value="Unassembled WGS sequence"/>
</dbReference>
<dbReference type="GO" id="GO:1902387">
    <property type="term" value="F:ceramide 1-phosphate binding"/>
    <property type="evidence" value="ECO:0007669"/>
    <property type="project" value="TreeGrafter"/>
</dbReference>
<dbReference type="OrthoDB" id="205255at2759"/>
<evidence type="ECO:0000313" key="4">
    <source>
        <dbReference type="Proteomes" id="UP000541558"/>
    </source>
</evidence>
<keyword evidence="1" id="KW-0813">Transport</keyword>
<dbReference type="InterPro" id="IPR036497">
    <property type="entry name" value="GLTP_sf"/>
</dbReference>
<feature type="domain" description="Glycolipid transfer protein" evidence="2">
    <location>
        <begin position="49"/>
        <end position="187"/>
    </location>
</feature>
<dbReference type="PANTHER" id="PTHR10219">
    <property type="entry name" value="GLYCOLIPID TRANSFER PROTEIN-RELATED"/>
    <property type="match status" value="1"/>
</dbReference>
<dbReference type="SUPFAM" id="SSF110004">
    <property type="entry name" value="Glycolipid transfer protein, GLTP"/>
    <property type="match status" value="1"/>
</dbReference>
<evidence type="ECO:0000256" key="1">
    <source>
        <dbReference type="ARBA" id="ARBA00022448"/>
    </source>
</evidence>
<dbReference type="PANTHER" id="PTHR10219:SF25">
    <property type="entry name" value="PLECKSTRIN HOMOLOGY DOMAIN-CONTAINING FAMILY A MEMBER 8"/>
    <property type="match status" value="1"/>
</dbReference>
<keyword evidence="4" id="KW-1185">Reference proteome</keyword>
<proteinExistence type="predicted"/>
<evidence type="ECO:0000313" key="3">
    <source>
        <dbReference type="EMBL" id="KAF5325744.1"/>
    </source>
</evidence>
<dbReference type="AlphaFoldDB" id="A0A8H5BLQ9"/>
<sequence>MSAICCGESFSGYDLHHSTASHLSSIISMAPYLTTVKSFADVPITDAGVDTAAFLEASDGLAGLFDLFGSAAFSVVQNDIKGNITKVRTRFLTNPEANKTLELLVENEKGEKKRTATEGLLWLLRGLSFTCKGLQHAQADPSKELVGAFTQSYEQTLKAFHNFVVKGIFSVAMKACPYRADFYAKLAADPAGGPSVQSEQLNEDLNKWLDALSQIVARMEAFYVTGGHNKGL</sequence>